<gene>
    <name evidence="4" type="ordered locus">RMA_1297</name>
</gene>
<dbReference type="Proteomes" id="UP000001311">
    <property type="component" value="Chromosome"/>
</dbReference>
<evidence type="ECO:0000313" key="5">
    <source>
        <dbReference type="Proteomes" id="UP000001311"/>
    </source>
</evidence>
<dbReference type="PANTHER" id="PTHR24198:SF165">
    <property type="entry name" value="ANKYRIN REPEAT-CONTAINING PROTEIN-RELATED"/>
    <property type="match status" value="1"/>
</dbReference>
<organism evidence="4 5">
    <name type="scientific">Rickettsia massiliae (strain Mtu5)</name>
    <dbReference type="NCBI Taxonomy" id="416276"/>
    <lineage>
        <taxon>Bacteria</taxon>
        <taxon>Pseudomonadati</taxon>
        <taxon>Pseudomonadota</taxon>
        <taxon>Alphaproteobacteria</taxon>
        <taxon>Rickettsiales</taxon>
        <taxon>Rickettsiaceae</taxon>
        <taxon>Rickettsieae</taxon>
        <taxon>Rickettsia</taxon>
        <taxon>spotted fever group</taxon>
    </lineage>
</organism>
<keyword evidence="1" id="KW-0677">Repeat</keyword>
<feature type="repeat" description="ANK" evidence="3">
    <location>
        <begin position="10"/>
        <end position="33"/>
    </location>
</feature>
<name>A8F2W1_RICM5</name>
<dbReference type="SMART" id="SM00248">
    <property type="entry name" value="ANK"/>
    <property type="match status" value="6"/>
</dbReference>
<dbReference type="SUPFAM" id="SSF48403">
    <property type="entry name" value="Ankyrin repeat"/>
    <property type="match status" value="1"/>
</dbReference>
<dbReference type="InterPro" id="IPR036770">
    <property type="entry name" value="Ankyrin_rpt-contain_sf"/>
</dbReference>
<dbReference type="KEGG" id="rms:RMA_1297"/>
<dbReference type="PROSITE" id="PS50088">
    <property type="entry name" value="ANK_REPEAT"/>
    <property type="match status" value="3"/>
</dbReference>
<reference evidence="4 5" key="1">
    <citation type="journal article" date="2007" name="Genome Res.">
        <title>Lateral gene transfer between obligate intracellular bacteria: evidence from the Rickettsia massiliae genome.</title>
        <authorList>
            <person name="Blanc G."/>
            <person name="Ogata H."/>
            <person name="Robert C."/>
            <person name="Audic S."/>
            <person name="Claverie J.-M."/>
            <person name="Raoult D."/>
        </authorList>
    </citation>
    <scope>NUCLEOTIDE SEQUENCE [LARGE SCALE GENOMIC DNA]</scope>
    <source>
        <strain evidence="5">Mtu5</strain>
    </source>
</reference>
<sequence length="269" mass="30457">MGGEIAPNMYGWSAIHLAIKIGNVEMVEYLYENTEFQKYDKYGYTLHDWASAMGHDKNHNNKTLLAFVESKNISSVKALISKGAKFDIKSELGYKIFELAIDSEDLRLIEYLVNHTLVGKNTGQQTLLEKVTQIYDKHINISKLVKMLIKDYAAFDKALGQKLLQKAIYAGDLELVETLYSKGVDAQYKDQLGRIALHHAIKANCSEELIQFLIEHTADINYRDKSGLTPLAMAKSNHCVPATELLLKANVSEYYMYDDVIKVLGEYGY</sequence>
<dbReference type="PANTHER" id="PTHR24198">
    <property type="entry name" value="ANKYRIN REPEAT AND PROTEIN KINASE DOMAIN-CONTAINING PROTEIN"/>
    <property type="match status" value="1"/>
</dbReference>
<dbReference type="Pfam" id="PF00023">
    <property type="entry name" value="Ank"/>
    <property type="match status" value="1"/>
</dbReference>
<accession>A8F2W1</accession>
<dbReference type="InterPro" id="IPR002110">
    <property type="entry name" value="Ankyrin_rpt"/>
</dbReference>
<evidence type="ECO:0000313" key="4">
    <source>
        <dbReference type="EMBL" id="ABV85247.1"/>
    </source>
</evidence>
<dbReference type="Gene3D" id="1.25.40.20">
    <property type="entry name" value="Ankyrin repeat-containing domain"/>
    <property type="match status" value="2"/>
</dbReference>
<keyword evidence="2 3" id="KW-0040">ANK repeat</keyword>
<feature type="repeat" description="ANK" evidence="3">
    <location>
        <begin position="192"/>
        <end position="225"/>
    </location>
</feature>
<keyword evidence="5" id="KW-1185">Reference proteome</keyword>
<dbReference type="HOGENOM" id="CLU_061562_0_0_5"/>
<evidence type="ECO:0000256" key="1">
    <source>
        <dbReference type="ARBA" id="ARBA00022737"/>
    </source>
</evidence>
<proteinExistence type="predicted"/>
<dbReference type="EMBL" id="CP000683">
    <property type="protein sequence ID" value="ABV85247.1"/>
    <property type="molecule type" value="Genomic_DNA"/>
</dbReference>
<dbReference type="PROSITE" id="PS50297">
    <property type="entry name" value="ANK_REP_REGION"/>
    <property type="match status" value="2"/>
</dbReference>
<protein>
    <submittedName>
        <fullName evidence="4">Ankyrin repeat</fullName>
    </submittedName>
</protein>
<evidence type="ECO:0000256" key="3">
    <source>
        <dbReference type="PROSITE-ProRule" id="PRU00023"/>
    </source>
</evidence>
<dbReference type="Pfam" id="PF12796">
    <property type="entry name" value="Ank_2"/>
    <property type="match status" value="1"/>
</dbReference>
<evidence type="ECO:0000256" key="2">
    <source>
        <dbReference type="ARBA" id="ARBA00023043"/>
    </source>
</evidence>
<feature type="repeat" description="ANK" evidence="3">
    <location>
        <begin position="159"/>
        <end position="191"/>
    </location>
</feature>
<dbReference type="AlphaFoldDB" id="A8F2W1"/>